<dbReference type="CDD" id="cd00293">
    <property type="entry name" value="USP-like"/>
    <property type="match status" value="1"/>
</dbReference>
<reference evidence="2 3" key="1">
    <citation type="journal article" date="2019" name="Int. J. Syst. Evol. Microbiol.">
        <title>The Global Catalogue of Microorganisms (GCM) 10K type strain sequencing project: providing services to taxonomists for standard genome sequencing and annotation.</title>
        <authorList>
            <consortium name="The Broad Institute Genomics Platform"/>
            <consortium name="The Broad Institute Genome Sequencing Center for Infectious Disease"/>
            <person name="Wu L."/>
            <person name="Ma J."/>
        </authorList>
    </citation>
    <scope>NUCLEOTIDE SEQUENCE [LARGE SCALE GENOMIC DNA]</scope>
    <source>
        <strain evidence="2 3">IBRC-M 10256</strain>
    </source>
</reference>
<dbReference type="Pfam" id="PF00582">
    <property type="entry name" value="Usp"/>
    <property type="match status" value="1"/>
</dbReference>
<dbReference type="RefSeq" id="WP_256532468.1">
    <property type="nucleotide sequence ID" value="NZ_CP101824.1"/>
</dbReference>
<dbReference type="Proteomes" id="UP001595846">
    <property type="component" value="Unassembled WGS sequence"/>
</dbReference>
<organism evidence="2 3">
    <name type="scientific">Halovivax cerinus</name>
    <dbReference type="NCBI Taxonomy" id="1487865"/>
    <lineage>
        <taxon>Archaea</taxon>
        <taxon>Methanobacteriati</taxon>
        <taxon>Methanobacteriota</taxon>
        <taxon>Stenosarchaea group</taxon>
        <taxon>Halobacteria</taxon>
        <taxon>Halobacteriales</taxon>
        <taxon>Natrialbaceae</taxon>
        <taxon>Halovivax</taxon>
    </lineage>
</organism>
<protein>
    <submittedName>
        <fullName evidence="2">Universal stress protein</fullName>
    </submittedName>
</protein>
<dbReference type="AlphaFoldDB" id="A0ABD5NSZ3"/>
<comment type="caution">
    <text evidence="2">The sequence shown here is derived from an EMBL/GenBank/DDBJ whole genome shotgun (WGS) entry which is preliminary data.</text>
</comment>
<dbReference type="EMBL" id="JBHSAQ010000016">
    <property type="protein sequence ID" value="MFC3960189.1"/>
    <property type="molecule type" value="Genomic_DNA"/>
</dbReference>
<dbReference type="InterPro" id="IPR014729">
    <property type="entry name" value="Rossmann-like_a/b/a_fold"/>
</dbReference>
<dbReference type="Gene3D" id="3.40.50.620">
    <property type="entry name" value="HUPs"/>
    <property type="match status" value="1"/>
</dbReference>
<dbReference type="SUPFAM" id="SSF52402">
    <property type="entry name" value="Adenine nucleotide alpha hydrolases-like"/>
    <property type="match status" value="1"/>
</dbReference>
<feature type="domain" description="UspA" evidence="1">
    <location>
        <begin position="2"/>
        <end position="122"/>
    </location>
</feature>
<sequence>MNVLLGLGGTDESIRALEATIDRAADVGDELVVAILDQPGASRTPAEMREEVTMTLEAAGFDADIRHLDGDPGPALVELAEGEGFDHVVIGGGTETPMGKIRLGPITEFVLLNATMPVTLIR</sequence>
<evidence type="ECO:0000313" key="2">
    <source>
        <dbReference type="EMBL" id="MFC3960189.1"/>
    </source>
</evidence>
<gene>
    <name evidence="2" type="ORF">ACFOUR_17660</name>
</gene>
<name>A0ABD5NSZ3_9EURY</name>
<dbReference type="InterPro" id="IPR006016">
    <property type="entry name" value="UspA"/>
</dbReference>
<evidence type="ECO:0000259" key="1">
    <source>
        <dbReference type="Pfam" id="PF00582"/>
    </source>
</evidence>
<evidence type="ECO:0000313" key="3">
    <source>
        <dbReference type="Proteomes" id="UP001595846"/>
    </source>
</evidence>
<keyword evidence="3" id="KW-1185">Reference proteome</keyword>
<proteinExistence type="predicted"/>
<accession>A0ABD5NSZ3</accession>
<dbReference type="GeneID" id="73901552"/>